<accession>A0A6J5Z938</accession>
<dbReference type="InterPro" id="IPR004629">
    <property type="entry name" value="WecG_TagA_CpsF"/>
</dbReference>
<dbReference type="GO" id="GO:0016758">
    <property type="term" value="F:hexosyltransferase activity"/>
    <property type="evidence" value="ECO:0007669"/>
    <property type="project" value="TreeGrafter"/>
</dbReference>
<reference evidence="3" key="1">
    <citation type="submission" date="2020-05" db="EMBL/GenBank/DDBJ databases">
        <authorList>
            <person name="Chiriac C."/>
            <person name="Salcher M."/>
            <person name="Ghai R."/>
            <person name="Kavagutti S V."/>
        </authorList>
    </citation>
    <scope>NUCLEOTIDE SEQUENCE</scope>
</reference>
<dbReference type="NCBIfam" id="TIGR00696">
    <property type="entry name" value="wecG_tagA_cpsF"/>
    <property type="match status" value="1"/>
</dbReference>
<name>A0A6J5Z938_9ZZZZ</name>
<evidence type="ECO:0000256" key="2">
    <source>
        <dbReference type="ARBA" id="ARBA00022679"/>
    </source>
</evidence>
<keyword evidence="1" id="KW-0328">Glycosyltransferase</keyword>
<dbReference type="Pfam" id="PF03808">
    <property type="entry name" value="Glyco_tran_WecG"/>
    <property type="match status" value="1"/>
</dbReference>
<sequence length="261" mass="28962">MQPPELAAEVIDVLGVPIALTNYRQTVDWIDSAIAGRHRGYICVAPVHLVMLVQDDPQLELAVDGADFVVPDGQPLVWSVTALGGKGASRVYGPDLMIESCRRAAQTGNSIYLFGGRDEDALALLRSKLLDRFPELRIVGTQSPPFRAATVEEEQEAVDKINASGADIVWVGTGQPRQELWMAKMRPRLDAAVLVGVGAAFDFHAGLVPQAPAILQEAGLEWAFRLFQEPRRLWRRYLIYNPRFIGEFFKQLRAQRSSAQR</sequence>
<dbReference type="AlphaFoldDB" id="A0A6J5Z938"/>
<gene>
    <name evidence="3" type="ORF">UFOPK3547_00331</name>
</gene>
<proteinExistence type="predicted"/>
<evidence type="ECO:0000256" key="1">
    <source>
        <dbReference type="ARBA" id="ARBA00022676"/>
    </source>
</evidence>
<evidence type="ECO:0000313" key="3">
    <source>
        <dbReference type="EMBL" id="CAB4337996.1"/>
    </source>
</evidence>
<dbReference type="PANTHER" id="PTHR34136:SF1">
    <property type="entry name" value="UDP-N-ACETYL-D-MANNOSAMINURONIC ACID TRANSFERASE"/>
    <property type="match status" value="1"/>
</dbReference>
<dbReference type="CDD" id="cd06533">
    <property type="entry name" value="Glyco_transf_WecG_TagA"/>
    <property type="match status" value="1"/>
</dbReference>
<protein>
    <submittedName>
        <fullName evidence="3">Unannotated protein</fullName>
    </submittedName>
</protein>
<dbReference type="EMBL" id="CAESAN010000017">
    <property type="protein sequence ID" value="CAB4337996.1"/>
    <property type="molecule type" value="Genomic_DNA"/>
</dbReference>
<keyword evidence="2" id="KW-0808">Transferase</keyword>
<organism evidence="3">
    <name type="scientific">freshwater metagenome</name>
    <dbReference type="NCBI Taxonomy" id="449393"/>
    <lineage>
        <taxon>unclassified sequences</taxon>
        <taxon>metagenomes</taxon>
        <taxon>ecological metagenomes</taxon>
    </lineage>
</organism>
<dbReference type="PANTHER" id="PTHR34136">
    <property type="match status" value="1"/>
</dbReference>